<dbReference type="EMBL" id="JAWDGP010005334">
    <property type="protein sequence ID" value="KAK3757734.1"/>
    <property type="molecule type" value="Genomic_DNA"/>
</dbReference>
<name>A0AAE0YV27_9GAST</name>
<keyword evidence="3" id="KW-1185">Reference proteome</keyword>
<reference evidence="2" key="1">
    <citation type="journal article" date="2023" name="G3 (Bethesda)">
        <title>A reference genome for the long-term kleptoplast-retaining sea slug Elysia crispata morphotype clarki.</title>
        <authorList>
            <person name="Eastman K.E."/>
            <person name="Pendleton A.L."/>
            <person name="Shaikh M.A."/>
            <person name="Suttiyut T."/>
            <person name="Ogas R."/>
            <person name="Tomko P."/>
            <person name="Gavelis G."/>
            <person name="Widhalm J.R."/>
            <person name="Wisecaver J.H."/>
        </authorList>
    </citation>
    <scope>NUCLEOTIDE SEQUENCE</scope>
    <source>
        <strain evidence="2">ECLA1</strain>
    </source>
</reference>
<evidence type="ECO:0000256" key="1">
    <source>
        <dbReference type="SAM" id="SignalP"/>
    </source>
</evidence>
<evidence type="ECO:0000313" key="3">
    <source>
        <dbReference type="Proteomes" id="UP001283361"/>
    </source>
</evidence>
<accession>A0AAE0YV27</accession>
<sequence length="79" mass="9020">MPSFKIRLSTHLLLYYLNECLGYLPYTLVAVGGREVPQLKPYQEEDFNIAPNSFRSFSTRHLAREAGSLLLTWAALSPF</sequence>
<feature type="signal peptide" evidence="1">
    <location>
        <begin position="1"/>
        <end position="22"/>
    </location>
</feature>
<protein>
    <submittedName>
        <fullName evidence="2">Uncharacterized protein</fullName>
    </submittedName>
</protein>
<comment type="caution">
    <text evidence="2">The sequence shown here is derived from an EMBL/GenBank/DDBJ whole genome shotgun (WGS) entry which is preliminary data.</text>
</comment>
<dbReference type="AlphaFoldDB" id="A0AAE0YV27"/>
<evidence type="ECO:0000313" key="2">
    <source>
        <dbReference type="EMBL" id="KAK3757734.1"/>
    </source>
</evidence>
<gene>
    <name evidence="2" type="ORF">RRG08_056120</name>
</gene>
<dbReference type="Proteomes" id="UP001283361">
    <property type="component" value="Unassembled WGS sequence"/>
</dbReference>
<proteinExistence type="predicted"/>
<keyword evidence="1" id="KW-0732">Signal</keyword>
<feature type="chain" id="PRO_5041903865" evidence="1">
    <location>
        <begin position="23"/>
        <end position="79"/>
    </location>
</feature>
<organism evidence="2 3">
    <name type="scientific">Elysia crispata</name>
    <name type="common">lettuce slug</name>
    <dbReference type="NCBI Taxonomy" id="231223"/>
    <lineage>
        <taxon>Eukaryota</taxon>
        <taxon>Metazoa</taxon>
        <taxon>Spiralia</taxon>
        <taxon>Lophotrochozoa</taxon>
        <taxon>Mollusca</taxon>
        <taxon>Gastropoda</taxon>
        <taxon>Heterobranchia</taxon>
        <taxon>Euthyneura</taxon>
        <taxon>Panpulmonata</taxon>
        <taxon>Sacoglossa</taxon>
        <taxon>Placobranchoidea</taxon>
        <taxon>Plakobranchidae</taxon>
        <taxon>Elysia</taxon>
    </lineage>
</organism>